<accession>A0A2T5HYG4</accession>
<dbReference type="AlphaFoldDB" id="A0A2T5HYG4"/>
<dbReference type="Proteomes" id="UP000244128">
    <property type="component" value="Unassembled WGS sequence"/>
</dbReference>
<comment type="caution">
    <text evidence="1">The sequence shown here is derived from an EMBL/GenBank/DDBJ whole genome shotgun (WGS) entry which is preliminary data.</text>
</comment>
<evidence type="ECO:0000313" key="1">
    <source>
        <dbReference type="EMBL" id="PTQ76606.1"/>
    </source>
</evidence>
<evidence type="ECO:0000313" key="2">
    <source>
        <dbReference type="Proteomes" id="UP000244128"/>
    </source>
</evidence>
<reference evidence="1 2" key="1">
    <citation type="submission" date="2018-04" db="EMBL/GenBank/DDBJ databases">
        <title>Active sludge and wastewater microbial communities from Klosterneuburg, Austria.</title>
        <authorList>
            <person name="Wagner M."/>
        </authorList>
    </citation>
    <scope>NUCLEOTIDE SEQUENCE [LARGE SCALE GENOMIC DNA]</scope>
    <source>
        <strain evidence="1 2">Nm49</strain>
    </source>
</reference>
<protein>
    <submittedName>
        <fullName evidence="1">Uncharacterized protein</fullName>
    </submittedName>
</protein>
<gene>
    <name evidence="1" type="ORF">C8R26_1155</name>
</gene>
<dbReference type="EMBL" id="QAOI01000015">
    <property type="protein sequence ID" value="PTQ76606.1"/>
    <property type="molecule type" value="Genomic_DNA"/>
</dbReference>
<organism evidence="1 2">
    <name type="scientific">Nitrosomonas oligotropha</name>
    <dbReference type="NCBI Taxonomy" id="42354"/>
    <lineage>
        <taxon>Bacteria</taxon>
        <taxon>Pseudomonadati</taxon>
        <taxon>Pseudomonadota</taxon>
        <taxon>Betaproteobacteria</taxon>
        <taxon>Nitrosomonadales</taxon>
        <taxon>Nitrosomonadaceae</taxon>
        <taxon>Nitrosomonas</taxon>
    </lineage>
</organism>
<proteinExistence type="predicted"/>
<sequence>MIFSLIRLILIIIPWDMALGLSAKVRIGWLGKLLSKLDRLPLTDLEKRITWHPANFLGLPIRATLICRLSIDLFCSLSISLPK</sequence>
<name>A0A2T5HYG4_9PROT</name>